<keyword evidence="5" id="KW-1185">Reference proteome</keyword>
<evidence type="ECO:0000313" key="5">
    <source>
        <dbReference type="Proteomes" id="UP001596091"/>
    </source>
</evidence>
<dbReference type="PANTHER" id="PTHR31084">
    <property type="entry name" value="ALPHA-L-FUCOSIDASE 2"/>
    <property type="match status" value="1"/>
</dbReference>
<proteinExistence type="predicted"/>
<feature type="domain" description="Glycosyl hydrolase family 95 catalytic" evidence="3">
    <location>
        <begin position="288"/>
        <end position="698"/>
    </location>
</feature>
<feature type="domain" description="Glycosyl hydrolase family 95 N-terminal" evidence="1">
    <location>
        <begin position="29"/>
        <end position="261"/>
    </location>
</feature>
<dbReference type="PANTHER" id="PTHR31084:SF0">
    <property type="entry name" value="ALPHA-L-FUCOSIDASE 2"/>
    <property type="match status" value="1"/>
</dbReference>
<accession>A0ABW1EGL2</accession>
<evidence type="ECO:0000259" key="2">
    <source>
        <dbReference type="Pfam" id="PF21307"/>
    </source>
</evidence>
<dbReference type="RefSeq" id="WP_263339616.1">
    <property type="nucleotide sequence ID" value="NZ_JAGSYH010000005.1"/>
</dbReference>
<protein>
    <submittedName>
        <fullName evidence="4">Glycoside hydrolase family 95 protein</fullName>
    </submittedName>
</protein>
<gene>
    <name evidence="4" type="ORF">ACFPT7_12640</name>
</gene>
<dbReference type="InterPro" id="IPR008928">
    <property type="entry name" value="6-hairpin_glycosidase_sf"/>
</dbReference>
<dbReference type="Pfam" id="PF14498">
    <property type="entry name" value="Glyco_hyd_65N_2"/>
    <property type="match status" value="1"/>
</dbReference>
<dbReference type="InterPro" id="IPR054363">
    <property type="entry name" value="GH95_cat"/>
</dbReference>
<feature type="domain" description="Alpha fucosidase A-like C-terminal" evidence="2">
    <location>
        <begin position="716"/>
        <end position="779"/>
    </location>
</feature>
<dbReference type="EMBL" id="JBHSPH010000003">
    <property type="protein sequence ID" value="MFC5863145.1"/>
    <property type="molecule type" value="Genomic_DNA"/>
</dbReference>
<dbReference type="PIRSF" id="PIRSF007663">
    <property type="entry name" value="UCP007663"/>
    <property type="match status" value="1"/>
</dbReference>
<sequence length="792" mass="88063">MKKHGFVIALCAVLQGHLFAFSGAPKDLLLYQQPAGTWTEALPIGNGRLGAMVFGGTEHERLQLNEITVWSGGPQRDTDRRDAYKSLPELRQLLADGKYDVAEKFANANFNSPAPYTASYQTLGDLTYDFTLPSTNISEYRRSLDLSQALSEVSFQSGGIVFHRESFASAPAAAIMQRFTADHPGSISFTMHLSRIERAHTRALSPHEIEMDGDTGGVLRYRVLASIRTHGGTVQSTPDGALHVIGVDSAEVVLTAATNYVLDYDAGYTGANLDEAAKHMSADMLLPYDILRSQHILDFRKYYDRVSLQLGPSSDKPTDERLKEYAAQRDPSMLALVYDYGRYLLISSSRPDNPLPANLQGIWGDGLTLPWLGDYHTNINVEMNYWPAETANLSEMQLPMIHLIESLVKPGEKTARAYYGPQSPGWVMGYTTNAWGWTSPGEELPWGVWFGASAWVTQHLWEHYAFTRDLGYLRQAYPTMKGAAEFWMANLVEGPDGKLIVSPSSSPENGFRTDRGMVSEIDAGATMDRELVWNLLNNVAMASSQLGVDAEFREKALTIRDRIEPLHIGRNGQLMEWSGDWDDPNSHHRHISHLFALFPGSQISVTETPKLAAAAEETLRERGDESTGWALTWRANCWARLHKGDRALDLLSNLLHYTKENGTNMEDGGGLYPDLFDAHPPFQIDGNFGAVSAMNEMLLQSQDQYVDPTATHRDRYYIDLLPALPQQWRTGLVRGLLARGGFEVSEQWADGRLVSAAITSRGGVAAIIRYQGRQVSLTWKQGETIKLDGNLK</sequence>
<dbReference type="GO" id="GO:0016787">
    <property type="term" value="F:hydrolase activity"/>
    <property type="evidence" value="ECO:0007669"/>
    <property type="project" value="UniProtKB-KW"/>
</dbReference>
<reference evidence="5" key="1">
    <citation type="journal article" date="2019" name="Int. J. Syst. Evol. Microbiol.">
        <title>The Global Catalogue of Microorganisms (GCM) 10K type strain sequencing project: providing services to taxonomists for standard genome sequencing and annotation.</title>
        <authorList>
            <consortium name="The Broad Institute Genomics Platform"/>
            <consortium name="The Broad Institute Genome Sequencing Center for Infectious Disease"/>
            <person name="Wu L."/>
            <person name="Ma J."/>
        </authorList>
    </citation>
    <scope>NUCLEOTIDE SEQUENCE [LARGE SCALE GENOMIC DNA]</scope>
    <source>
        <strain evidence="5">JCM 4087</strain>
    </source>
</reference>
<keyword evidence="4" id="KW-0378">Hydrolase</keyword>
<dbReference type="InterPro" id="IPR016518">
    <property type="entry name" value="Alpha-L-fucosidase"/>
</dbReference>
<dbReference type="InterPro" id="IPR049053">
    <property type="entry name" value="AFCA-like_C"/>
</dbReference>
<dbReference type="InterPro" id="IPR027414">
    <property type="entry name" value="GH95_N_dom"/>
</dbReference>
<dbReference type="Pfam" id="PF21307">
    <property type="entry name" value="Glyco_hydro_95_C"/>
    <property type="match status" value="1"/>
</dbReference>
<dbReference type="SUPFAM" id="SSF48208">
    <property type="entry name" value="Six-hairpin glycosidases"/>
    <property type="match status" value="1"/>
</dbReference>
<dbReference type="Pfam" id="PF22124">
    <property type="entry name" value="Glyco_hydro_95_cat"/>
    <property type="match status" value="1"/>
</dbReference>
<name>A0ABW1EGL2_9BACT</name>
<evidence type="ECO:0000259" key="3">
    <source>
        <dbReference type="Pfam" id="PF22124"/>
    </source>
</evidence>
<dbReference type="Gene3D" id="1.50.10.10">
    <property type="match status" value="1"/>
</dbReference>
<dbReference type="InterPro" id="IPR012341">
    <property type="entry name" value="6hp_glycosidase-like_sf"/>
</dbReference>
<comment type="caution">
    <text evidence="4">The sequence shown here is derived from an EMBL/GenBank/DDBJ whole genome shotgun (WGS) entry which is preliminary data.</text>
</comment>
<evidence type="ECO:0000313" key="4">
    <source>
        <dbReference type="EMBL" id="MFC5863145.1"/>
    </source>
</evidence>
<organism evidence="4 5">
    <name type="scientific">Acidicapsa dinghuensis</name>
    <dbReference type="NCBI Taxonomy" id="2218256"/>
    <lineage>
        <taxon>Bacteria</taxon>
        <taxon>Pseudomonadati</taxon>
        <taxon>Acidobacteriota</taxon>
        <taxon>Terriglobia</taxon>
        <taxon>Terriglobales</taxon>
        <taxon>Acidobacteriaceae</taxon>
        <taxon>Acidicapsa</taxon>
    </lineage>
</organism>
<dbReference type="Proteomes" id="UP001596091">
    <property type="component" value="Unassembled WGS sequence"/>
</dbReference>
<evidence type="ECO:0000259" key="1">
    <source>
        <dbReference type="Pfam" id="PF14498"/>
    </source>
</evidence>